<feature type="compositionally biased region" description="Pro residues" evidence="6">
    <location>
        <begin position="104"/>
        <end position="114"/>
    </location>
</feature>
<comment type="cofactor">
    <cofactor evidence="1">
        <name>Zn(2+)</name>
        <dbReference type="ChEBI" id="CHEBI:29105"/>
    </cofactor>
</comment>
<dbReference type="Proteomes" id="UP000602905">
    <property type="component" value="Unassembled WGS sequence"/>
</dbReference>
<feature type="domain" description="HTH araC/xylS-type" evidence="7">
    <location>
        <begin position="206"/>
        <end position="257"/>
    </location>
</feature>
<dbReference type="GO" id="GO:0006281">
    <property type="term" value="P:DNA repair"/>
    <property type="evidence" value="ECO:0007669"/>
    <property type="project" value="InterPro"/>
</dbReference>
<dbReference type="EMBL" id="JACYCF010000016">
    <property type="protein sequence ID" value="KAF8752011.1"/>
    <property type="molecule type" value="Genomic_DNA"/>
</dbReference>
<dbReference type="InterPro" id="IPR018060">
    <property type="entry name" value="HTH_AraC"/>
</dbReference>
<keyword evidence="2 9" id="KW-0489">Methyltransferase</keyword>
<organism evidence="8 11">
    <name type="scientific">Rhizoctonia solani</name>
    <dbReference type="NCBI Taxonomy" id="456999"/>
    <lineage>
        <taxon>Eukaryota</taxon>
        <taxon>Fungi</taxon>
        <taxon>Dikarya</taxon>
        <taxon>Basidiomycota</taxon>
        <taxon>Agaricomycotina</taxon>
        <taxon>Agaricomycetes</taxon>
        <taxon>Cantharellales</taxon>
        <taxon>Ceratobasidiaceae</taxon>
        <taxon>Rhizoctonia</taxon>
    </lineage>
</organism>
<dbReference type="GO" id="GO:0003700">
    <property type="term" value="F:DNA-binding transcription factor activity"/>
    <property type="evidence" value="ECO:0007669"/>
    <property type="project" value="InterPro"/>
</dbReference>
<dbReference type="Proteomes" id="UP000663840">
    <property type="component" value="Unassembled WGS sequence"/>
</dbReference>
<evidence type="ECO:0000313" key="9">
    <source>
        <dbReference type="EMBL" id="KAF8688625.1"/>
    </source>
</evidence>
<evidence type="ECO:0000313" key="11">
    <source>
        <dbReference type="Proteomes" id="UP000663840"/>
    </source>
</evidence>
<dbReference type="Pfam" id="PF02805">
    <property type="entry name" value="Ada_Zn_binding"/>
    <property type="match status" value="1"/>
</dbReference>
<dbReference type="GO" id="GO:0043565">
    <property type="term" value="F:sequence-specific DNA binding"/>
    <property type="evidence" value="ECO:0007669"/>
    <property type="project" value="InterPro"/>
</dbReference>
<dbReference type="PROSITE" id="PS01124">
    <property type="entry name" value="HTH_ARAC_FAMILY_2"/>
    <property type="match status" value="1"/>
</dbReference>
<accession>A0A8H3CY80</accession>
<evidence type="ECO:0000313" key="10">
    <source>
        <dbReference type="EMBL" id="KAF8752011.1"/>
    </source>
</evidence>
<keyword evidence="5" id="KW-0804">Transcription</keyword>
<dbReference type="OrthoDB" id="2447880at2759"/>
<evidence type="ECO:0000256" key="5">
    <source>
        <dbReference type="ARBA" id="ARBA00023163"/>
    </source>
</evidence>
<dbReference type="Proteomes" id="UP000614334">
    <property type="component" value="Unassembled WGS sequence"/>
</dbReference>
<dbReference type="Gene3D" id="3.40.10.10">
    <property type="entry name" value="DNA Methylphosphotriester Repair Domain"/>
    <property type="match status" value="1"/>
</dbReference>
<dbReference type="InterPro" id="IPR004026">
    <property type="entry name" value="Ada_DNA_repair_Zn-bd"/>
</dbReference>
<evidence type="ECO:0000256" key="4">
    <source>
        <dbReference type="ARBA" id="ARBA00023159"/>
    </source>
</evidence>
<feature type="compositionally biased region" description="Pro residues" evidence="6">
    <location>
        <begin position="82"/>
        <end position="94"/>
    </location>
</feature>
<gene>
    <name evidence="8" type="ORF">RDB_LOCUS156701</name>
    <name evidence="10" type="ORF">RHS01_07947</name>
    <name evidence="9" type="ORF">RHS03_09607</name>
</gene>
<keyword evidence="3" id="KW-0805">Transcription regulation</keyword>
<keyword evidence="4" id="KW-0010">Activator</keyword>
<feature type="region of interest" description="Disordered" evidence="6">
    <location>
        <begin position="82"/>
        <end position="120"/>
    </location>
</feature>
<dbReference type="EMBL" id="JACYCD010000692">
    <property type="protein sequence ID" value="KAF8688625.1"/>
    <property type="molecule type" value="Genomic_DNA"/>
</dbReference>
<proteinExistence type="predicted"/>
<dbReference type="InterPro" id="IPR035451">
    <property type="entry name" value="Ada-like_dom_sf"/>
</dbReference>
<dbReference type="AlphaFoldDB" id="A0A8H3CY80"/>
<dbReference type="GO" id="GO:0032259">
    <property type="term" value="P:methylation"/>
    <property type="evidence" value="ECO:0007669"/>
    <property type="project" value="UniProtKB-KW"/>
</dbReference>
<protein>
    <submittedName>
        <fullName evidence="9">6-O-methylguanine DNA methyltransferase, DNA binding domain</fullName>
    </submittedName>
</protein>
<dbReference type="GO" id="GO:0008270">
    <property type="term" value="F:zinc ion binding"/>
    <property type="evidence" value="ECO:0007669"/>
    <property type="project" value="InterPro"/>
</dbReference>
<comment type="caution">
    <text evidence="8">The sequence shown here is derived from an EMBL/GenBank/DDBJ whole genome shotgun (WGS) entry which is preliminary data.</text>
</comment>
<evidence type="ECO:0000256" key="3">
    <source>
        <dbReference type="ARBA" id="ARBA00023015"/>
    </source>
</evidence>
<dbReference type="GO" id="GO:0008168">
    <property type="term" value="F:methyltransferase activity"/>
    <property type="evidence" value="ECO:0007669"/>
    <property type="project" value="UniProtKB-KW"/>
</dbReference>
<dbReference type="SUPFAM" id="SSF57884">
    <property type="entry name" value="Ada DNA repair protein, N-terminal domain (N-Ada 10)"/>
    <property type="match status" value="1"/>
</dbReference>
<keyword evidence="9" id="KW-0808">Transferase</keyword>
<sequence length="267" mass="29932">MFVMPHINGEDASYVPDIWFTNQADNTWDDLANFLNTDPLAALPSEETGAPSWMDDFQFDQFMEPQLISTLDQNQIPAPIVIPLPANKPEPSPSLSPVSVPLRTPSPTPAPVPAPARDTDADRYDSLDARWQAVLDRAQTSSFVYGVVSTKIYCRPTCPSRRPNRQNVAFYDTNEQATEAGFRPCKRCRPDDAAGEAAEQRQAAAVERAKFLIEERSKHGQRIPLDKLASQSGLSTFYFHRVFKRRTGFTPEEWGKLCRERLAGSTK</sequence>
<dbReference type="Gene3D" id="1.10.10.60">
    <property type="entry name" value="Homeodomain-like"/>
    <property type="match status" value="1"/>
</dbReference>
<dbReference type="InterPro" id="IPR009057">
    <property type="entry name" value="Homeodomain-like_sf"/>
</dbReference>
<evidence type="ECO:0000259" key="7">
    <source>
        <dbReference type="PROSITE" id="PS01124"/>
    </source>
</evidence>
<evidence type="ECO:0000256" key="1">
    <source>
        <dbReference type="ARBA" id="ARBA00001947"/>
    </source>
</evidence>
<evidence type="ECO:0000256" key="6">
    <source>
        <dbReference type="SAM" id="MobiDB-lite"/>
    </source>
</evidence>
<evidence type="ECO:0000313" key="8">
    <source>
        <dbReference type="EMBL" id="CAE6498803.1"/>
    </source>
</evidence>
<reference evidence="8" key="2">
    <citation type="submission" date="2021-01" db="EMBL/GenBank/DDBJ databases">
        <authorList>
            <person name="Kaushik A."/>
        </authorList>
    </citation>
    <scope>NUCLEOTIDE SEQUENCE</scope>
    <source>
        <strain evidence="8">AG1-1A</strain>
    </source>
</reference>
<name>A0A8H3CY80_9AGAM</name>
<dbReference type="EMBL" id="CAJMWR010004382">
    <property type="protein sequence ID" value="CAE6498803.1"/>
    <property type="molecule type" value="Genomic_DNA"/>
</dbReference>
<dbReference type="SUPFAM" id="SSF46689">
    <property type="entry name" value="Homeodomain-like"/>
    <property type="match status" value="1"/>
</dbReference>
<dbReference type="Pfam" id="PF00165">
    <property type="entry name" value="HTH_AraC"/>
    <property type="match status" value="1"/>
</dbReference>
<reference evidence="9" key="1">
    <citation type="submission" date="2020-09" db="EMBL/GenBank/DDBJ databases">
        <title>Comparative genome analyses of four rice-infecting Rhizoctonia solani isolates reveal extensive enrichment of homogalacturonan modification genes.</title>
        <authorList>
            <person name="Lee D.-Y."/>
            <person name="Jeon J."/>
            <person name="Kim K.-T."/>
            <person name="Cheong K."/>
            <person name="Song H."/>
            <person name="Choi G."/>
            <person name="Ko J."/>
            <person name="Opiyo S.O."/>
            <person name="Zuo S."/>
            <person name="Madhav S."/>
            <person name="Lee Y.-H."/>
            <person name="Wang G.-L."/>
        </authorList>
    </citation>
    <scope>NUCLEOTIDE SEQUENCE</scope>
    <source>
        <strain evidence="10">AG1-IA B2</strain>
        <strain evidence="9">AG1-IA WGL</strain>
    </source>
</reference>
<evidence type="ECO:0000256" key="2">
    <source>
        <dbReference type="ARBA" id="ARBA00022603"/>
    </source>
</evidence>